<keyword evidence="2" id="KW-1185">Reference proteome</keyword>
<reference evidence="1 2" key="1">
    <citation type="journal article" date="2015" name="Genome Announc.">
        <title>Draft Genome Sequence of the Thermophile Thermus filiformis ATCC 43280, Producer of Carotenoid-(Di)glucoside-Branched Fatty Acid (Di)esters and Source of Hyperthermostable Enzymes of Biotechnological Interest.</title>
        <authorList>
            <person name="Mandelli F."/>
            <person name="Oliveira Ramires B."/>
            <person name="Couger M.B."/>
            <person name="Paixao D.A."/>
            <person name="Camilo C.M."/>
            <person name="Polikarpov I."/>
            <person name="Prade R."/>
            <person name="Riano-Pachon D.M."/>
            <person name="Squina F.M."/>
        </authorList>
    </citation>
    <scope>NUCLEOTIDE SEQUENCE [LARGE SCALE GENOMIC DNA]</scope>
    <source>
        <strain evidence="1 2">ATCC 43280</strain>
    </source>
</reference>
<accession>A0A0A2WTU5</accession>
<evidence type="ECO:0000313" key="1">
    <source>
        <dbReference type="EMBL" id="KGQ21715.2"/>
    </source>
</evidence>
<dbReference type="EMBL" id="JPSL02000040">
    <property type="protein sequence ID" value="KGQ21715.2"/>
    <property type="molecule type" value="Genomic_DNA"/>
</dbReference>
<dbReference type="STRING" id="276.THFILI_09755"/>
<sequence>MQGVLERATVLLREARPTGRDLPKLQEAARLLESLRPGPERDALLALAYLRMYQVARKEEYYLRGYSYARTSGKEEALALAERAKEGA</sequence>
<protein>
    <submittedName>
        <fullName evidence="1">Uncharacterized protein</fullName>
    </submittedName>
</protein>
<comment type="caution">
    <text evidence="1">The sequence shown here is derived from an EMBL/GenBank/DDBJ whole genome shotgun (WGS) entry which is preliminary data.</text>
</comment>
<organism evidence="1 2">
    <name type="scientific">Thermus filiformis</name>
    <dbReference type="NCBI Taxonomy" id="276"/>
    <lineage>
        <taxon>Bacteria</taxon>
        <taxon>Thermotogati</taxon>
        <taxon>Deinococcota</taxon>
        <taxon>Deinococci</taxon>
        <taxon>Thermales</taxon>
        <taxon>Thermaceae</taxon>
        <taxon>Thermus</taxon>
    </lineage>
</organism>
<name>A0A0A2WTU5_THEFI</name>
<dbReference type="AlphaFoldDB" id="A0A0A2WTU5"/>
<evidence type="ECO:0000313" key="2">
    <source>
        <dbReference type="Proteomes" id="UP000030364"/>
    </source>
</evidence>
<proteinExistence type="predicted"/>
<dbReference type="OrthoDB" id="32842at2"/>
<dbReference type="RefSeq" id="WP_038064912.1">
    <property type="nucleotide sequence ID" value="NZ_JPSL02000040.1"/>
</dbReference>
<dbReference type="Proteomes" id="UP000030364">
    <property type="component" value="Unassembled WGS sequence"/>
</dbReference>
<gene>
    <name evidence="1" type="ORF">THFILI_09755</name>
</gene>